<dbReference type="Pfam" id="PF12833">
    <property type="entry name" value="HTH_18"/>
    <property type="match status" value="1"/>
</dbReference>
<keyword evidence="3" id="KW-0804">Transcription</keyword>
<name>A0A9X4XNF8_9BRAD</name>
<dbReference type="PANTHER" id="PTHR46796:SF6">
    <property type="entry name" value="ARAC SUBFAMILY"/>
    <property type="match status" value="1"/>
</dbReference>
<dbReference type="InterPro" id="IPR050204">
    <property type="entry name" value="AraC_XylS_family_regulators"/>
</dbReference>
<dbReference type="GO" id="GO:0003700">
    <property type="term" value="F:DNA-binding transcription factor activity"/>
    <property type="evidence" value="ECO:0007669"/>
    <property type="project" value="InterPro"/>
</dbReference>
<dbReference type="Proteomes" id="UP000438991">
    <property type="component" value="Unassembled WGS sequence"/>
</dbReference>
<evidence type="ECO:0000313" key="5">
    <source>
        <dbReference type="EMBL" id="MTW18388.1"/>
    </source>
</evidence>
<feature type="domain" description="HTH araC/xylS-type" evidence="4">
    <location>
        <begin position="242"/>
        <end position="341"/>
    </location>
</feature>
<dbReference type="PRINTS" id="PR00032">
    <property type="entry name" value="HTHARAC"/>
</dbReference>
<keyword evidence="1" id="KW-0805">Transcription regulation</keyword>
<dbReference type="Gene3D" id="1.10.10.60">
    <property type="entry name" value="Homeodomain-like"/>
    <property type="match status" value="1"/>
</dbReference>
<dbReference type="RefSeq" id="WP_155480841.1">
    <property type="nucleotide sequence ID" value="NZ_WNKV01000016.1"/>
</dbReference>
<sequence length="373" mass="39862">MTGKTLRPSLAIPPCYPYRPQDPRGLIFRRGGPGPFSDMPGHLHFTTRHVSRADQFDAWRSYNAAAVDLECDDRSAGFCAEHTSWDLGGLVFTRATMPPVQRRWRHIGDRSLDHWCLVLATSASTGEAWSSATAPQLAFRSLRRPFEGAGADSGVLTLFMPRDLFRGVAPALDGAATDAPGGALAALLADFLTALDRRLPTAREEDLPGMAAAARGVVAACLAPSPATVEAARDPLAACVLDRARTIVRANLASPSLGPKLLGRELGVSRSSLYRIFDPLGGVAAYIQRERLHEAHARLCDPADPRPIVQIASSVGMLDASGFSRAFKRMFGYTPRETRASGQAVPGAAAVRGPAGGIAPATMGDMLRRLDTR</sequence>
<protein>
    <submittedName>
        <fullName evidence="5">Helix-turn-helix domain-containing protein</fullName>
    </submittedName>
</protein>
<dbReference type="SUPFAM" id="SSF46689">
    <property type="entry name" value="Homeodomain-like"/>
    <property type="match status" value="1"/>
</dbReference>
<keyword evidence="2" id="KW-0238">DNA-binding</keyword>
<accession>A0A9X4XNF8</accession>
<comment type="caution">
    <text evidence="5">The sequence shown here is derived from an EMBL/GenBank/DDBJ whole genome shotgun (WGS) entry which is preliminary data.</text>
</comment>
<dbReference type="PROSITE" id="PS01124">
    <property type="entry name" value="HTH_ARAC_FAMILY_2"/>
    <property type="match status" value="1"/>
</dbReference>
<dbReference type="InterPro" id="IPR009057">
    <property type="entry name" value="Homeodomain-like_sf"/>
</dbReference>
<evidence type="ECO:0000313" key="6">
    <source>
        <dbReference type="Proteomes" id="UP000438991"/>
    </source>
</evidence>
<dbReference type="EMBL" id="WNKV01000016">
    <property type="protein sequence ID" value="MTW18388.1"/>
    <property type="molecule type" value="Genomic_DNA"/>
</dbReference>
<organism evidence="5 6">
    <name type="scientific">Rhodoplanes serenus</name>
    <dbReference type="NCBI Taxonomy" id="200615"/>
    <lineage>
        <taxon>Bacteria</taxon>
        <taxon>Pseudomonadati</taxon>
        <taxon>Pseudomonadota</taxon>
        <taxon>Alphaproteobacteria</taxon>
        <taxon>Hyphomicrobiales</taxon>
        <taxon>Nitrobacteraceae</taxon>
        <taxon>Rhodoplanes</taxon>
    </lineage>
</organism>
<evidence type="ECO:0000256" key="1">
    <source>
        <dbReference type="ARBA" id="ARBA00023015"/>
    </source>
</evidence>
<dbReference type="SMART" id="SM00342">
    <property type="entry name" value="HTH_ARAC"/>
    <property type="match status" value="1"/>
</dbReference>
<dbReference type="PROSITE" id="PS00041">
    <property type="entry name" value="HTH_ARAC_FAMILY_1"/>
    <property type="match status" value="1"/>
</dbReference>
<reference evidence="5 6" key="1">
    <citation type="submission" date="2019-11" db="EMBL/GenBank/DDBJ databases">
        <title>Whole-genome sequence of Rhodoplanes serenus DSM 18633, type strain.</title>
        <authorList>
            <person name="Kyndt J.A."/>
            <person name="Meyer T.E."/>
        </authorList>
    </citation>
    <scope>NUCLEOTIDE SEQUENCE [LARGE SCALE GENOMIC DNA]</scope>
    <source>
        <strain evidence="5 6">DSM 18633</strain>
    </source>
</reference>
<evidence type="ECO:0000256" key="2">
    <source>
        <dbReference type="ARBA" id="ARBA00023125"/>
    </source>
</evidence>
<dbReference type="GO" id="GO:0043565">
    <property type="term" value="F:sequence-specific DNA binding"/>
    <property type="evidence" value="ECO:0007669"/>
    <property type="project" value="InterPro"/>
</dbReference>
<dbReference type="InterPro" id="IPR020449">
    <property type="entry name" value="Tscrpt_reg_AraC-type_HTH"/>
</dbReference>
<dbReference type="InterPro" id="IPR018062">
    <property type="entry name" value="HTH_AraC-typ_CS"/>
</dbReference>
<evidence type="ECO:0000259" key="4">
    <source>
        <dbReference type="PROSITE" id="PS01124"/>
    </source>
</evidence>
<dbReference type="AlphaFoldDB" id="A0A9X4XNF8"/>
<proteinExistence type="predicted"/>
<evidence type="ECO:0000256" key="3">
    <source>
        <dbReference type="ARBA" id="ARBA00023163"/>
    </source>
</evidence>
<dbReference type="InterPro" id="IPR018060">
    <property type="entry name" value="HTH_AraC"/>
</dbReference>
<gene>
    <name evidence="5" type="ORF">GJ689_19480</name>
</gene>
<dbReference type="PANTHER" id="PTHR46796">
    <property type="entry name" value="HTH-TYPE TRANSCRIPTIONAL ACTIVATOR RHAS-RELATED"/>
    <property type="match status" value="1"/>
</dbReference>